<evidence type="ECO:0000313" key="3">
    <source>
        <dbReference type="Proteomes" id="UP000321332"/>
    </source>
</evidence>
<dbReference type="GeneID" id="61187131"/>
<feature type="transmembrane region" description="Helical" evidence="1">
    <location>
        <begin position="139"/>
        <end position="159"/>
    </location>
</feature>
<dbReference type="OMA" id="LAMLKWG"/>
<dbReference type="GO" id="GO:0140359">
    <property type="term" value="F:ABC-type transporter activity"/>
    <property type="evidence" value="ECO:0007669"/>
    <property type="project" value="InterPro"/>
</dbReference>
<dbReference type="Pfam" id="PF12679">
    <property type="entry name" value="ABC2_membrane_2"/>
    <property type="match status" value="1"/>
</dbReference>
<accession>A0AAE6IKA1</accession>
<name>A0AAE6IKA1_LEUCA</name>
<feature type="transmembrane region" description="Helical" evidence="1">
    <location>
        <begin position="51"/>
        <end position="73"/>
    </location>
</feature>
<gene>
    <name evidence="2" type="ORF">FGL89_05180</name>
</gene>
<dbReference type="AlphaFoldDB" id="A0AAE6IKA1"/>
<feature type="transmembrane region" description="Helical" evidence="1">
    <location>
        <begin position="171"/>
        <end position="192"/>
    </location>
</feature>
<sequence>MLTLMKQEYYKVFKQNRLAIWLVISFLFPLIIMGVFKSQRNGDTILAFGQGAIYIYMAGIIITALTVSQEFAFGTIRPLLSRRFSRGMVFASKLVLNFSIYIMLIVAAFIGTMISKIIFVPKFNFADKAGYAGNGWQMMGMQVFNILAGMIFVAGLVLLVTNLVKSSGAAIGMGVVMTIGTPIISSISAVLIQSAPILKWNPFNVYLGMNMYGSISSSAIKEMIKLSSNEVIIAYLVYIVLLYGIAYLIFKKRSV</sequence>
<feature type="transmembrane region" description="Helical" evidence="1">
    <location>
        <begin position="18"/>
        <end position="36"/>
    </location>
</feature>
<proteinExistence type="predicted"/>
<reference evidence="2 3" key="1">
    <citation type="submission" date="2019-06" db="EMBL/GenBank/DDBJ databases">
        <title>Genome analyses of bacteria isolated from kimchi.</title>
        <authorList>
            <person name="Lee S."/>
            <person name="Ahn S."/>
            <person name="Roh S."/>
        </authorList>
    </citation>
    <scope>NUCLEOTIDE SEQUENCE [LARGE SCALE GENOMIC DNA]</scope>
    <source>
        <strain evidence="2 3">CBA3620</strain>
    </source>
</reference>
<evidence type="ECO:0000313" key="2">
    <source>
        <dbReference type="EMBL" id="QEA33555.1"/>
    </source>
</evidence>
<keyword evidence="1" id="KW-0812">Transmembrane</keyword>
<protein>
    <submittedName>
        <fullName evidence="2">ABC transporter permease subunit</fullName>
    </submittedName>
</protein>
<keyword evidence="1" id="KW-1133">Transmembrane helix</keyword>
<keyword evidence="1" id="KW-0472">Membrane</keyword>
<dbReference type="PANTHER" id="PTHR37305:SF1">
    <property type="entry name" value="MEMBRANE PROTEIN"/>
    <property type="match status" value="1"/>
</dbReference>
<dbReference type="RefSeq" id="WP_014975011.1">
    <property type="nucleotide sequence ID" value="NZ_BPKR01000011.1"/>
</dbReference>
<feature type="transmembrane region" description="Helical" evidence="1">
    <location>
        <begin position="94"/>
        <end position="119"/>
    </location>
</feature>
<organism evidence="2 3">
    <name type="scientific">Leuconostoc carnosum</name>
    <dbReference type="NCBI Taxonomy" id="1252"/>
    <lineage>
        <taxon>Bacteria</taxon>
        <taxon>Bacillati</taxon>
        <taxon>Bacillota</taxon>
        <taxon>Bacilli</taxon>
        <taxon>Lactobacillales</taxon>
        <taxon>Lactobacillaceae</taxon>
        <taxon>Leuconostoc</taxon>
    </lineage>
</organism>
<dbReference type="GO" id="GO:0005886">
    <property type="term" value="C:plasma membrane"/>
    <property type="evidence" value="ECO:0007669"/>
    <property type="project" value="UniProtKB-SubCell"/>
</dbReference>
<dbReference type="PANTHER" id="PTHR37305">
    <property type="entry name" value="INTEGRAL MEMBRANE PROTEIN-RELATED"/>
    <property type="match status" value="1"/>
</dbReference>
<dbReference type="Proteomes" id="UP000321332">
    <property type="component" value="Chromosome"/>
</dbReference>
<dbReference type="EMBL" id="CP042374">
    <property type="protein sequence ID" value="QEA33555.1"/>
    <property type="molecule type" value="Genomic_DNA"/>
</dbReference>
<evidence type="ECO:0000256" key="1">
    <source>
        <dbReference type="SAM" id="Phobius"/>
    </source>
</evidence>
<feature type="transmembrane region" description="Helical" evidence="1">
    <location>
        <begin position="232"/>
        <end position="250"/>
    </location>
</feature>